<dbReference type="Proteomes" id="UP000288079">
    <property type="component" value="Unassembled WGS sequence"/>
</dbReference>
<name>A0A401LQ83_9BACE</name>
<comment type="caution">
    <text evidence="2">The sequence shown here is derived from an EMBL/GenBank/DDBJ whole genome shotgun (WGS) entry which is preliminary data.</text>
</comment>
<evidence type="ECO:0000256" key="1">
    <source>
        <dbReference type="SAM" id="Phobius"/>
    </source>
</evidence>
<keyword evidence="1" id="KW-0812">Transmembrane</keyword>
<reference evidence="2 3" key="1">
    <citation type="submission" date="2018-10" db="EMBL/GenBank/DDBJ databases">
        <title>Draft Genome Sequence of Bacteroides sp. KCTC 15687.</title>
        <authorList>
            <person name="Yu S.Y."/>
            <person name="Kim J.S."/>
            <person name="Oh B.S."/>
            <person name="Park S.H."/>
            <person name="Kang S.W."/>
            <person name="Park J.E."/>
            <person name="Choi S.H."/>
            <person name="Han K.I."/>
            <person name="Lee K.C."/>
            <person name="Eom M.K."/>
            <person name="Suh M.K."/>
            <person name="Lee D.H."/>
            <person name="Yoon H."/>
            <person name="Kim B."/>
            <person name="Yang S.J."/>
            <person name="Lee J.S."/>
            <person name="Lee J.H."/>
        </authorList>
    </citation>
    <scope>NUCLEOTIDE SEQUENCE [LARGE SCALE GENOMIC DNA]</scope>
    <source>
        <strain evidence="2 3">KCTC 15687</strain>
    </source>
</reference>
<proteinExistence type="predicted"/>
<dbReference type="AlphaFoldDB" id="A0A401LQ83"/>
<sequence>MAIIVRFLAIAGISLKNMKRVFPVVAIGGKWNGCFWVMLFSFIEILKGGFYDGGLCLGVNYQAEVEDLSKRCLTVQYYVLVD</sequence>
<protein>
    <submittedName>
        <fullName evidence="2">Uncharacterized protein</fullName>
    </submittedName>
</protein>
<evidence type="ECO:0000313" key="2">
    <source>
        <dbReference type="EMBL" id="GCB33716.1"/>
    </source>
</evidence>
<organism evidence="2 3">
    <name type="scientific">Bacteroides faecalis</name>
    <dbReference type="NCBI Taxonomy" id="2447885"/>
    <lineage>
        <taxon>Bacteria</taxon>
        <taxon>Pseudomonadati</taxon>
        <taxon>Bacteroidota</taxon>
        <taxon>Bacteroidia</taxon>
        <taxon>Bacteroidales</taxon>
        <taxon>Bacteroidaceae</taxon>
        <taxon>Bacteroides</taxon>
    </lineage>
</organism>
<dbReference type="RefSeq" id="WP_125040033.1">
    <property type="nucleotide sequence ID" value="NZ_BHWB01000002.1"/>
</dbReference>
<keyword evidence="3" id="KW-1185">Reference proteome</keyword>
<evidence type="ECO:0000313" key="3">
    <source>
        <dbReference type="Proteomes" id="UP000288079"/>
    </source>
</evidence>
<keyword evidence="1" id="KW-0472">Membrane</keyword>
<keyword evidence="1" id="KW-1133">Transmembrane helix</keyword>
<dbReference type="EMBL" id="BHWB01000002">
    <property type="protein sequence ID" value="GCB33716.1"/>
    <property type="molecule type" value="Genomic_DNA"/>
</dbReference>
<accession>A0A401LQ83</accession>
<gene>
    <name evidence="2" type="ORF">KGMB02408_06610</name>
</gene>
<feature type="transmembrane region" description="Helical" evidence="1">
    <location>
        <begin position="21"/>
        <end position="43"/>
    </location>
</feature>